<sequence>MSSINSRGKGAGYRYSACEESYDSTGSESENDSGCSHFYRQTAKVRFTRTTSKIQHHLQTKAASDEGKQEFFGCLRRSSSTSQMSQYLESSHAVKGERGALGNRRSPESEKRYQELEKTRREIQRMDHFQQLEQQKREERSKTNSTLSSSAPLPSTPLCQPCLLPDSWITQLPSLAESSLDERVLPSSPSSSNSFCCWDWCVSDQSSWPPHVDLEPFTGNPMDWPFFIQRFKTWIHDAMPNDTLRMIYLEELLSPELRQKCVSHFIHPGRYRKLLAHLRNHYGHPLLVVRSCFEGLRQLAPMDSANLKSSLSDLSERVQHILAILKVVGCEEEVRSFAALELSGLVNKLSEDLREVWALHIKEKSSVVPLPHLGEFATWLERYAESTRRR</sequence>
<accession>A0A164WKX8</accession>
<name>A0A164WKX8_9CRUS</name>
<dbReference type="InterPro" id="IPR005312">
    <property type="entry name" value="DUF1759"/>
</dbReference>
<comment type="caution">
    <text evidence="2">The sequence shown here is derived from an EMBL/GenBank/DDBJ whole genome shotgun (WGS) entry which is preliminary data.</text>
</comment>
<evidence type="ECO:0000256" key="1">
    <source>
        <dbReference type="SAM" id="MobiDB-lite"/>
    </source>
</evidence>
<dbReference type="OrthoDB" id="6352973at2759"/>
<evidence type="ECO:0000313" key="2">
    <source>
        <dbReference type="EMBL" id="KZS13356.1"/>
    </source>
</evidence>
<evidence type="ECO:0000313" key="3">
    <source>
        <dbReference type="Proteomes" id="UP000076858"/>
    </source>
</evidence>
<dbReference type="Pfam" id="PF03564">
    <property type="entry name" value="DUF1759"/>
    <property type="match status" value="1"/>
</dbReference>
<feature type="compositionally biased region" description="Low complexity" evidence="1">
    <location>
        <begin position="143"/>
        <end position="153"/>
    </location>
</feature>
<feature type="compositionally biased region" description="Basic and acidic residues" evidence="1">
    <location>
        <begin position="105"/>
        <end position="115"/>
    </location>
</feature>
<proteinExistence type="predicted"/>
<feature type="region of interest" description="Disordered" evidence="1">
    <location>
        <begin position="83"/>
        <end position="115"/>
    </location>
</feature>
<gene>
    <name evidence="2" type="ORF">APZ42_021534</name>
</gene>
<protein>
    <submittedName>
        <fullName evidence="2">Uncharacterized protein</fullName>
    </submittedName>
</protein>
<dbReference type="EMBL" id="LRGB01001196">
    <property type="protein sequence ID" value="KZS13356.1"/>
    <property type="molecule type" value="Genomic_DNA"/>
</dbReference>
<dbReference type="PANTHER" id="PTHR47331">
    <property type="entry name" value="PHD-TYPE DOMAIN-CONTAINING PROTEIN"/>
    <property type="match status" value="1"/>
</dbReference>
<reference evidence="2 3" key="1">
    <citation type="submission" date="2016-03" db="EMBL/GenBank/DDBJ databases">
        <title>EvidentialGene: Evidence-directed Construction of Genes on Genomes.</title>
        <authorList>
            <person name="Gilbert D.G."/>
            <person name="Choi J.-H."/>
            <person name="Mockaitis K."/>
            <person name="Colbourne J."/>
            <person name="Pfrender M."/>
        </authorList>
    </citation>
    <scope>NUCLEOTIDE SEQUENCE [LARGE SCALE GENOMIC DNA]</scope>
    <source>
        <strain evidence="2 3">Xinb3</strain>
        <tissue evidence="2">Complete organism</tissue>
    </source>
</reference>
<feature type="region of interest" description="Disordered" evidence="1">
    <location>
        <begin position="133"/>
        <end position="153"/>
    </location>
</feature>
<dbReference type="AlphaFoldDB" id="A0A164WKX8"/>
<dbReference type="Proteomes" id="UP000076858">
    <property type="component" value="Unassembled WGS sequence"/>
</dbReference>
<feature type="compositionally biased region" description="Basic and acidic residues" evidence="1">
    <location>
        <begin position="133"/>
        <end position="142"/>
    </location>
</feature>
<keyword evidence="3" id="KW-1185">Reference proteome</keyword>
<organism evidence="2 3">
    <name type="scientific">Daphnia magna</name>
    <dbReference type="NCBI Taxonomy" id="35525"/>
    <lineage>
        <taxon>Eukaryota</taxon>
        <taxon>Metazoa</taxon>
        <taxon>Ecdysozoa</taxon>
        <taxon>Arthropoda</taxon>
        <taxon>Crustacea</taxon>
        <taxon>Branchiopoda</taxon>
        <taxon>Diplostraca</taxon>
        <taxon>Cladocera</taxon>
        <taxon>Anomopoda</taxon>
        <taxon>Daphniidae</taxon>
        <taxon>Daphnia</taxon>
    </lineage>
</organism>